<evidence type="ECO:0008006" key="4">
    <source>
        <dbReference type="Google" id="ProtNLM"/>
    </source>
</evidence>
<organism evidence="2 3">
    <name type="scientific">Cryptosporidium xiaoi</name>
    <dbReference type="NCBI Taxonomy" id="659607"/>
    <lineage>
        <taxon>Eukaryota</taxon>
        <taxon>Sar</taxon>
        <taxon>Alveolata</taxon>
        <taxon>Apicomplexa</taxon>
        <taxon>Conoidasida</taxon>
        <taxon>Coccidia</taxon>
        <taxon>Eucoccidiorida</taxon>
        <taxon>Eimeriorina</taxon>
        <taxon>Cryptosporidiidae</taxon>
        <taxon>Cryptosporidium</taxon>
    </lineage>
</organism>
<feature type="transmembrane region" description="Helical" evidence="1">
    <location>
        <begin position="38"/>
        <end position="60"/>
    </location>
</feature>
<reference evidence="2 3" key="1">
    <citation type="submission" date="2023-10" db="EMBL/GenBank/DDBJ databases">
        <title>Comparative genomics analysis reveals potential genetic determinants of host preference in Cryptosporidium xiaoi.</title>
        <authorList>
            <person name="Xiao L."/>
            <person name="Li J."/>
        </authorList>
    </citation>
    <scope>NUCLEOTIDE SEQUENCE [LARGE SCALE GENOMIC DNA]</scope>
    <source>
        <strain evidence="2 3">52996</strain>
    </source>
</reference>
<keyword evidence="1" id="KW-0472">Membrane</keyword>
<feature type="transmembrane region" description="Helical" evidence="1">
    <location>
        <begin position="95"/>
        <end position="114"/>
    </location>
</feature>
<keyword evidence="1" id="KW-1133">Transmembrane helix</keyword>
<gene>
    <name evidence="2" type="ORF">RS030_152266</name>
</gene>
<keyword evidence="3" id="KW-1185">Reference proteome</keyword>
<sequence length="183" mass="20544">MTECNCVIKGFIDGSSIWKSVVASTVFNVFMIFFGRNFFGFVCSVLSLAILVGGVCVKISPDRLELIKKKDVVSSEVLEKHCGDISNCINRKIEIIIALVTWESPFVSFMAFLALIFSAIFLRSVGLFVFSTVAINSLLLKNYINSFYRNFVGPKVSPHLDSISEKFNKSFEKIPRMENLKSE</sequence>
<keyword evidence="1" id="KW-0812">Transmembrane</keyword>
<dbReference type="Proteomes" id="UP001311799">
    <property type="component" value="Unassembled WGS sequence"/>
</dbReference>
<name>A0AAV9Y0V5_9CRYT</name>
<evidence type="ECO:0000313" key="2">
    <source>
        <dbReference type="EMBL" id="KAK6590444.1"/>
    </source>
</evidence>
<feature type="transmembrane region" description="Helical" evidence="1">
    <location>
        <begin position="120"/>
        <end position="140"/>
    </location>
</feature>
<dbReference type="EMBL" id="JAWDEY010000006">
    <property type="protein sequence ID" value="KAK6590444.1"/>
    <property type="molecule type" value="Genomic_DNA"/>
</dbReference>
<dbReference type="AlphaFoldDB" id="A0AAV9Y0V5"/>
<protein>
    <recommendedName>
        <fullName evidence="4">Reticulon-like protein</fullName>
    </recommendedName>
</protein>
<comment type="caution">
    <text evidence="2">The sequence shown here is derived from an EMBL/GenBank/DDBJ whole genome shotgun (WGS) entry which is preliminary data.</text>
</comment>
<evidence type="ECO:0000256" key="1">
    <source>
        <dbReference type="SAM" id="Phobius"/>
    </source>
</evidence>
<proteinExistence type="predicted"/>
<evidence type="ECO:0000313" key="3">
    <source>
        <dbReference type="Proteomes" id="UP001311799"/>
    </source>
</evidence>
<accession>A0AAV9Y0V5</accession>